<evidence type="ECO:0000256" key="7">
    <source>
        <dbReference type="PROSITE-ProRule" id="PRU01016"/>
    </source>
</evidence>
<dbReference type="Proteomes" id="UP000193925">
    <property type="component" value="Chromosome AFERRI"/>
</dbReference>
<dbReference type="EC" id="2.1.1.37" evidence="1"/>
<gene>
    <name evidence="10" type="ORF">AFERRI_10791</name>
    <name evidence="9" type="ORF">AFERRI_80065</name>
</gene>
<evidence type="ECO:0000256" key="6">
    <source>
        <dbReference type="ARBA" id="ARBA00047422"/>
    </source>
</evidence>
<dbReference type="Gene3D" id="3.90.120.10">
    <property type="entry name" value="DNA Methylase, subunit A, domain 2"/>
    <property type="match status" value="1"/>
</dbReference>
<feature type="active site" evidence="7">
    <location>
        <position position="106"/>
    </location>
</feature>
<reference evidence="9" key="1">
    <citation type="submission" date="2014-03" db="EMBL/GenBank/DDBJ databases">
        <authorList>
            <person name="Genoscope - CEA"/>
        </authorList>
    </citation>
    <scope>NUCLEOTIDE SEQUENCE [LARGE SCALE GENOMIC DNA]</scope>
    <source>
        <strain evidence="9">CF27</strain>
    </source>
</reference>
<dbReference type="GO" id="GO:0003886">
    <property type="term" value="F:DNA (cytosine-5-)-methyltransferase activity"/>
    <property type="evidence" value="ECO:0007669"/>
    <property type="project" value="UniProtKB-EC"/>
</dbReference>
<keyword evidence="5" id="KW-0680">Restriction system</keyword>
<evidence type="ECO:0000256" key="3">
    <source>
        <dbReference type="ARBA" id="ARBA00022679"/>
    </source>
</evidence>
<evidence type="ECO:0000256" key="1">
    <source>
        <dbReference type="ARBA" id="ARBA00011975"/>
    </source>
</evidence>
<dbReference type="PANTHER" id="PTHR10629:SF52">
    <property type="entry name" value="DNA (CYTOSINE-5)-METHYLTRANSFERASE 1"/>
    <property type="match status" value="1"/>
</dbReference>
<evidence type="ECO:0000256" key="2">
    <source>
        <dbReference type="ARBA" id="ARBA00022603"/>
    </source>
</evidence>
<sequence length="685" mass="73350">MCGCRVETASNTKGDGAIMLTPQLILGISEEIVVDLFAGGGGMSTAIEQAIGRHVDVAVNHNAEAISMHQANHPQTTHYIGDVWEVDPREATESRAVGLVHLSSECTHHSQAAGGQPRNQSSRSLTWVGKRWAGQVMPRVITLENVKQILQWGPLIAKRDKATGRVLKLDGTVAEAGERVPLQEQYLIPDPKRTGRTWHAFVTQLRAMGYTVEWKNLCADDFGAPTIRERLFMVARCDGEPIRWPEPTHTKIKTKGKKHWRSAAECISWDIPCPSIFERKKPLADATLRRIARGLKKYVLDSEAPFIVPIAHYNGRDACNSAQEPLRTVTASPKGGTFAVGAPVLAKLRGDSVGTRMDEPVPTITSGGNSKRPAGAPHALGVISPVLVQTGYGERAGQAPRSLDLKAPLGTVVAGGIKHAVASAYLAQMNGGFNTTPGHDVRRPASTITNTGGQQQVVMAHLTHLRGNCDARDVEDPLMTISAGGQHHGVVSAFLSRQFGASVGHGADAPLGTVTAGGGGKSALVSVFLATNTTGHTGVGMDEPIPTLTTGQHQAQVECTLSPDDESGALRVAAFLIRYYGEGGQWGDPRNPMATITTKDRLALVTVHIEGTPYVIVDIGLRMLQPRELYRAQGFPESYIIDHGHDGRKFSKSAQVRMCGNSVSPPPAAALIRANYADARGRMVA</sequence>
<comment type="catalytic activity">
    <reaction evidence="6">
        <text>a 2'-deoxycytidine in DNA + S-adenosyl-L-methionine = a 5-methyl-2'-deoxycytidine in DNA + S-adenosyl-L-homocysteine + H(+)</text>
        <dbReference type="Rhea" id="RHEA:13681"/>
        <dbReference type="Rhea" id="RHEA-COMP:11369"/>
        <dbReference type="Rhea" id="RHEA-COMP:11370"/>
        <dbReference type="ChEBI" id="CHEBI:15378"/>
        <dbReference type="ChEBI" id="CHEBI:57856"/>
        <dbReference type="ChEBI" id="CHEBI:59789"/>
        <dbReference type="ChEBI" id="CHEBI:85452"/>
        <dbReference type="ChEBI" id="CHEBI:85454"/>
        <dbReference type="EC" id="2.1.1.37"/>
    </reaction>
</comment>
<evidence type="ECO:0000313" key="10">
    <source>
        <dbReference type="EMBL" id="SMH64757.1"/>
    </source>
</evidence>
<reference evidence="9" key="2">
    <citation type="submission" date="2014-07" db="EMBL/GenBank/DDBJ databases">
        <title>Initial genome analysis of the psychrotolerant acidophile Acidithiobacillus ferrivorans CF27: insights into iron and sulfur oxidation pathways and into biofilm formation.</title>
        <authorList>
            <person name="Talla E."/>
            <person name="Hedrich S."/>
            <person name="Mangenot S."/>
            <person name="Ji B."/>
            <person name="Johnson D.B."/>
            <person name="Barbe V."/>
            <person name="Bonnefoy V."/>
        </authorList>
    </citation>
    <scope>NUCLEOTIDE SEQUENCE [LARGE SCALE GENOMIC DNA]</scope>
    <source>
        <strain evidence="9">CF27</strain>
    </source>
</reference>
<proteinExistence type="inferred from homology"/>
<dbReference type="PANTHER" id="PTHR10629">
    <property type="entry name" value="CYTOSINE-SPECIFIC METHYLTRANSFERASE"/>
    <property type="match status" value="1"/>
</dbReference>
<dbReference type="SUPFAM" id="SSF53335">
    <property type="entry name" value="S-adenosyl-L-methionine-dependent methyltransferases"/>
    <property type="match status" value="1"/>
</dbReference>
<keyword evidence="2 7" id="KW-0489">Methyltransferase</keyword>
<feature type="region of interest" description="Disordered" evidence="8">
    <location>
        <begin position="356"/>
        <end position="376"/>
    </location>
</feature>
<keyword evidence="11" id="KW-1185">Reference proteome</keyword>
<evidence type="ECO:0000256" key="8">
    <source>
        <dbReference type="SAM" id="MobiDB-lite"/>
    </source>
</evidence>
<dbReference type="AlphaFoldDB" id="A0A060UUW5"/>
<protein>
    <recommendedName>
        <fullName evidence="1">DNA (cytosine-5-)-methyltransferase</fullName>
        <ecNumber evidence="1">2.1.1.37</ecNumber>
    </recommendedName>
</protein>
<dbReference type="GO" id="GO:0003677">
    <property type="term" value="F:DNA binding"/>
    <property type="evidence" value="ECO:0007669"/>
    <property type="project" value="TreeGrafter"/>
</dbReference>
<dbReference type="InterPro" id="IPR029063">
    <property type="entry name" value="SAM-dependent_MTases_sf"/>
</dbReference>
<dbReference type="InterPro" id="IPR001525">
    <property type="entry name" value="C5_MeTfrase"/>
</dbReference>
<dbReference type="PRINTS" id="PR00105">
    <property type="entry name" value="C5METTRFRASE"/>
</dbReference>
<evidence type="ECO:0000313" key="9">
    <source>
        <dbReference type="EMBL" id="CDQ12116.1"/>
    </source>
</evidence>
<keyword evidence="4 7" id="KW-0949">S-adenosyl-L-methionine</keyword>
<comment type="similarity">
    <text evidence="7">Belongs to the class I-like SAM-binding methyltransferase superfamily. C5-methyltransferase family.</text>
</comment>
<name>A0A060UUW5_9PROT</name>
<accession>A0A060UUW5</accession>
<organism evidence="9">
    <name type="scientific">Acidithiobacillus ferrivorans</name>
    <dbReference type="NCBI Taxonomy" id="160808"/>
    <lineage>
        <taxon>Bacteria</taxon>
        <taxon>Pseudomonadati</taxon>
        <taxon>Pseudomonadota</taxon>
        <taxon>Acidithiobacillia</taxon>
        <taxon>Acidithiobacillales</taxon>
        <taxon>Acidithiobacillaceae</taxon>
        <taxon>Acidithiobacillus</taxon>
    </lineage>
</organism>
<dbReference type="GO" id="GO:0044027">
    <property type="term" value="P:negative regulation of gene expression via chromosomal CpG island methylation"/>
    <property type="evidence" value="ECO:0007669"/>
    <property type="project" value="TreeGrafter"/>
</dbReference>
<evidence type="ECO:0000256" key="5">
    <source>
        <dbReference type="ARBA" id="ARBA00022747"/>
    </source>
</evidence>
<dbReference type="EMBL" id="CCCS020000078">
    <property type="protein sequence ID" value="CDQ12116.1"/>
    <property type="molecule type" value="Genomic_DNA"/>
</dbReference>
<dbReference type="GO" id="GO:0009307">
    <property type="term" value="P:DNA restriction-modification system"/>
    <property type="evidence" value="ECO:0007669"/>
    <property type="project" value="UniProtKB-KW"/>
</dbReference>
<dbReference type="Gene3D" id="3.40.50.150">
    <property type="entry name" value="Vaccinia Virus protein VP39"/>
    <property type="match status" value="1"/>
</dbReference>
<dbReference type="EMBL" id="LT841305">
    <property type="protein sequence ID" value="SMH64757.1"/>
    <property type="molecule type" value="Genomic_DNA"/>
</dbReference>
<dbReference type="Pfam" id="PF00145">
    <property type="entry name" value="DNA_methylase"/>
    <property type="match status" value="3"/>
</dbReference>
<evidence type="ECO:0000313" key="11">
    <source>
        <dbReference type="Proteomes" id="UP000193925"/>
    </source>
</evidence>
<dbReference type="InterPro" id="IPR050390">
    <property type="entry name" value="C5-Methyltransferase"/>
</dbReference>
<dbReference type="GO" id="GO:0032259">
    <property type="term" value="P:methylation"/>
    <property type="evidence" value="ECO:0007669"/>
    <property type="project" value="UniProtKB-KW"/>
</dbReference>
<dbReference type="PROSITE" id="PS51679">
    <property type="entry name" value="SAM_MT_C5"/>
    <property type="match status" value="1"/>
</dbReference>
<keyword evidence="3 7" id="KW-0808">Transferase</keyword>
<evidence type="ECO:0000256" key="4">
    <source>
        <dbReference type="ARBA" id="ARBA00022691"/>
    </source>
</evidence>
<reference evidence="10 11" key="3">
    <citation type="submission" date="2017-03" db="EMBL/GenBank/DDBJ databases">
        <authorList>
            <person name="Regsiter A."/>
            <person name="William W."/>
        </authorList>
    </citation>
    <scope>NUCLEOTIDE SEQUENCE [LARGE SCALE GENOMIC DNA]</scope>
    <source>
        <strain evidence="10">PRJEB5721</strain>
    </source>
</reference>